<dbReference type="EMBL" id="FQXI01000012">
    <property type="protein sequence ID" value="SHH53441.1"/>
    <property type="molecule type" value="Genomic_DNA"/>
</dbReference>
<protein>
    <submittedName>
        <fullName evidence="2">Allose kinase</fullName>
    </submittedName>
</protein>
<reference evidence="2 3" key="1">
    <citation type="submission" date="2016-11" db="EMBL/GenBank/DDBJ databases">
        <authorList>
            <person name="Jaros S."/>
            <person name="Januszkiewicz K."/>
            <person name="Wedrychowicz H."/>
        </authorList>
    </citation>
    <scope>NUCLEOTIDE SEQUENCE [LARGE SCALE GENOMIC DNA]</scope>
    <source>
        <strain evidence="2 3">DSM 21120</strain>
    </source>
</reference>
<keyword evidence="3" id="KW-1185">Reference proteome</keyword>
<keyword evidence="2" id="KW-0808">Transferase</keyword>
<sequence>MDKIIAIDIGGTNLRIGTVYKNLKVENFYKTSSYFLREEGSHVELVKLIKNYIEEQKLTDITAISIGIPSMVSKDRKFVFRAPNLKGLVNINLADYLQGELNLKVALDRDVNYLLIHDIDKYGLDEKKEKTILGFYIGTGLGNPVYINGKIYRGKNGVAGELAHTPIRGLEEVCPCGNVGCVEIVASGKALENIREEHFKDTPFEEIFTRHSNTDEIKEFITLLSYPLATEITVLDPDLIVLSSGVISMKDFPRQMLIEEIKKRTKHPYPAENLEYIFTENSHENGVIGGAISLFNGF</sequence>
<keyword evidence="2" id="KW-0418">Kinase</keyword>
<dbReference type="GO" id="GO:0016301">
    <property type="term" value="F:kinase activity"/>
    <property type="evidence" value="ECO:0007669"/>
    <property type="project" value="UniProtKB-KW"/>
</dbReference>
<proteinExistence type="inferred from homology"/>
<evidence type="ECO:0000313" key="2">
    <source>
        <dbReference type="EMBL" id="SHH53441.1"/>
    </source>
</evidence>
<dbReference type="SUPFAM" id="SSF53067">
    <property type="entry name" value="Actin-like ATPase domain"/>
    <property type="match status" value="1"/>
</dbReference>
<dbReference type="Proteomes" id="UP000184032">
    <property type="component" value="Unassembled WGS sequence"/>
</dbReference>
<dbReference type="PANTHER" id="PTHR18964">
    <property type="entry name" value="ROK (REPRESSOR, ORF, KINASE) FAMILY"/>
    <property type="match status" value="1"/>
</dbReference>
<name>A0A1M5TRY1_9FIRM</name>
<gene>
    <name evidence="2" type="ORF">SAMN02745245_01543</name>
</gene>
<dbReference type="InterPro" id="IPR000600">
    <property type="entry name" value="ROK"/>
</dbReference>
<dbReference type="OrthoDB" id="9795247at2"/>
<evidence type="ECO:0000313" key="3">
    <source>
        <dbReference type="Proteomes" id="UP000184032"/>
    </source>
</evidence>
<organism evidence="2 3">
    <name type="scientific">Anaerosphaera aminiphila DSM 21120</name>
    <dbReference type="NCBI Taxonomy" id="1120995"/>
    <lineage>
        <taxon>Bacteria</taxon>
        <taxon>Bacillati</taxon>
        <taxon>Bacillota</taxon>
        <taxon>Tissierellia</taxon>
        <taxon>Tissierellales</taxon>
        <taxon>Peptoniphilaceae</taxon>
        <taxon>Anaerosphaera</taxon>
    </lineage>
</organism>
<dbReference type="STRING" id="1120995.SAMN02745245_01543"/>
<dbReference type="AlphaFoldDB" id="A0A1M5TRY1"/>
<dbReference type="RefSeq" id="WP_073185134.1">
    <property type="nucleotide sequence ID" value="NZ_FQXI01000012.1"/>
</dbReference>
<comment type="similarity">
    <text evidence="1">Belongs to the ROK (NagC/XylR) family.</text>
</comment>
<accession>A0A1M5TRY1</accession>
<dbReference type="PANTHER" id="PTHR18964:SF110">
    <property type="entry name" value="TRANSCRIPTIONAL REGULATOR, XYLR-RELATED"/>
    <property type="match status" value="1"/>
</dbReference>
<evidence type="ECO:0000256" key="1">
    <source>
        <dbReference type="ARBA" id="ARBA00006479"/>
    </source>
</evidence>
<dbReference type="NCBIfam" id="NF007251">
    <property type="entry name" value="PRK09698.1"/>
    <property type="match status" value="1"/>
</dbReference>
<dbReference type="CDD" id="cd24070">
    <property type="entry name" value="ASKHA_NBD_ROK_AlsK"/>
    <property type="match status" value="1"/>
</dbReference>
<dbReference type="Gene3D" id="3.30.420.40">
    <property type="match status" value="2"/>
</dbReference>
<dbReference type="Pfam" id="PF00480">
    <property type="entry name" value="ROK"/>
    <property type="match status" value="1"/>
</dbReference>
<dbReference type="InterPro" id="IPR043129">
    <property type="entry name" value="ATPase_NBD"/>
</dbReference>